<feature type="compositionally biased region" description="Basic and acidic residues" evidence="1">
    <location>
        <begin position="42"/>
        <end position="53"/>
    </location>
</feature>
<sequence length="349" mass="37745">MGVGEDIAVQAAGQAVNGFFGWLGQKRQQRYTQRNMQMAHQQNEESADKADSRKRAFYTDYESPAAMYKQLKDAGLSPGLFYGGSGAAGSGASGGAQAAGSSAPIGAGLPNPGLGLDLSQIKLNEAQARKLNADADYLEGKNPGGEADIAVKLADAGLKNAQKSYTKAQEDYTETLTVAQKFTNDMQDEARQDLLDEYKWRVNAMVANYEKAMSEATANKETLDLLKEKLGKDIEEIQTRIVLNTTNAEVSKEDINKLRAETYSINIQAKNEKKRYEWLEKELKTRLEQTGMMKQAMIISGAIGAGANVVRGLMDVFNPVKGLSNLLKKTGSGSGGGYWGMTTTETPGN</sequence>
<evidence type="ECO:0000313" key="2">
    <source>
        <dbReference type="EMBL" id="UPW41238.1"/>
    </source>
</evidence>
<reference evidence="2" key="1">
    <citation type="submission" date="2022-02" db="EMBL/GenBank/DDBJ databases">
        <title>Towards deciphering the DNA virus diversity associated with rodent species in the families Cricetidae and Heteromyidae.</title>
        <authorList>
            <person name="Lund M."/>
            <person name="Larsen B.B."/>
            <person name="Gryseels S."/>
            <person name="Kraberger S."/>
            <person name="Rowsey D.M."/>
            <person name="Steger L."/>
            <person name="Yule K.M."/>
            <person name="Upham N.S."/>
            <person name="Worobey M."/>
            <person name="Van Doorslaer K."/>
            <person name="Varsani A."/>
        </authorList>
    </citation>
    <scope>NUCLEOTIDE SEQUENCE</scope>
    <source>
        <strain evidence="2">UA08Rod_4774</strain>
    </source>
</reference>
<protein>
    <submittedName>
        <fullName evidence="2">DNA pilot protein</fullName>
    </submittedName>
</protein>
<name>A0A976N2E6_9VIRU</name>
<evidence type="ECO:0000256" key="1">
    <source>
        <dbReference type="SAM" id="MobiDB-lite"/>
    </source>
</evidence>
<feature type="compositionally biased region" description="Polar residues" evidence="1">
    <location>
        <begin position="32"/>
        <end position="41"/>
    </location>
</feature>
<feature type="region of interest" description="Disordered" evidence="1">
    <location>
        <begin position="32"/>
        <end position="53"/>
    </location>
</feature>
<dbReference type="EMBL" id="OM869562">
    <property type="protein sequence ID" value="UPW41238.1"/>
    <property type="molecule type" value="Genomic_DNA"/>
</dbReference>
<accession>A0A976N2E6</accession>
<proteinExistence type="predicted"/>
<organism evidence="2">
    <name type="scientific">Sigmofec virus UA08Rod_4774</name>
    <dbReference type="NCBI Taxonomy" id="2929409"/>
    <lineage>
        <taxon>Viruses</taxon>
        <taxon>Monodnaviria</taxon>
        <taxon>Sangervirae</taxon>
        <taxon>Phixviricota</taxon>
        <taxon>Malgrandaviricetes</taxon>
        <taxon>Petitvirales</taxon>
        <taxon>Microviridae</taxon>
    </lineage>
</organism>